<sequence>MPGYRRIAAHCGVDRKTVRRYVEAAQTVRLGRGNDVSAADDGLIGARWPRRCDTVTRAGTLQVGAMKRISAYLGGFDEVGRVGPFVGV</sequence>
<proteinExistence type="predicted"/>
<name>A0A502E9E4_9MYCO</name>
<accession>A0A502E9E4</accession>
<dbReference type="Proteomes" id="UP000320095">
    <property type="component" value="Unassembled WGS sequence"/>
</dbReference>
<evidence type="ECO:0000313" key="1">
    <source>
        <dbReference type="EMBL" id="TPG34253.1"/>
    </source>
</evidence>
<organism evidence="1 2">
    <name type="scientific">Mycolicibacterium hodleri</name>
    <dbReference type="NCBI Taxonomy" id="49897"/>
    <lineage>
        <taxon>Bacteria</taxon>
        <taxon>Bacillati</taxon>
        <taxon>Actinomycetota</taxon>
        <taxon>Actinomycetes</taxon>
        <taxon>Mycobacteriales</taxon>
        <taxon>Mycobacteriaceae</taxon>
        <taxon>Mycolicibacterium</taxon>
    </lineage>
</organism>
<evidence type="ECO:0000313" key="2">
    <source>
        <dbReference type="Proteomes" id="UP000320095"/>
    </source>
</evidence>
<gene>
    <name evidence="1" type="ORF">EAH80_11725</name>
</gene>
<reference evidence="1 2" key="1">
    <citation type="journal article" date="2019" name="Environ. Microbiol.">
        <title>Species interactions and distinct microbial communities in high Arctic permafrost affected cryosols are associated with the CH4 and CO2 gas fluxes.</title>
        <authorList>
            <person name="Altshuler I."/>
            <person name="Hamel J."/>
            <person name="Turney S."/>
            <person name="Magnuson E."/>
            <person name="Levesque R."/>
            <person name="Greer C."/>
            <person name="Whyte L.G."/>
        </authorList>
    </citation>
    <scope>NUCLEOTIDE SEQUENCE [LARGE SCALE GENOMIC DNA]</scope>
    <source>
        <strain evidence="1 2">S5.20</strain>
    </source>
</reference>
<protein>
    <submittedName>
        <fullName evidence="1">Uncharacterized protein</fullName>
    </submittedName>
</protein>
<keyword evidence="2" id="KW-1185">Reference proteome</keyword>
<dbReference type="EMBL" id="RCZG01000004">
    <property type="protein sequence ID" value="TPG34253.1"/>
    <property type="molecule type" value="Genomic_DNA"/>
</dbReference>
<comment type="caution">
    <text evidence="1">The sequence shown here is derived from an EMBL/GenBank/DDBJ whole genome shotgun (WGS) entry which is preliminary data.</text>
</comment>
<dbReference type="AlphaFoldDB" id="A0A502E9E4"/>